<dbReference type="RefSeq" id="WP_184195163.1">
    <property type="nucleotide sequence ID" value="NZ_JACHGW010000002.1"/>
</dbReference>
<accession>A0A7W9W784</accession>
<evidence type="ECO:0008006" key="4">
    <source>
        <dbReference type="Google" id="ProtNLM"/>
    </source>
</evidence>
<dbReference type="EMBL" id="JACHGW010000002">
    <property type="protein sequence ID" value="MBB6050357.1"/>
    <property type="molecule type" value="Genomic_DNA"/>
</dbReference>
<comment type="caution">
    <text evidence="2">The sequence shown here is derived from an EMBL/GenBank/DDBJ whole genome shotgun (WGS) entry which is preliminary data.</text>
</comment>
<feature type="transmembrane region" description="Helical" evidence="1">
    <location>
        <begin position="6"/>
        <end position="27"/>
    </location>
</feature>
<dbReference type="AlphaFoldDB" id="A0A7W9W784"/>
<keyword evidence="1" id="KW-1133">Transmembrane helix</keyword>
<sequence>MPERRFYFVLGALALALASVPYLVGWLHTPAGSVYSGLTSNIDDCLVYFSWMLEAGRGHFLHHNLFSTEPQSPKLLYLWFVVLGLLAKASGLPLAFHVGRVLGGAALLRAVVWLLQETVQSERARKLAFGLVCFSSGFGWLSGGYNPAKGFTLQPIDTFQPEAITFLSLYYSPLFAPMTALMVVFFAALLKSERTGKLRDLWPACVAGAVLGNSHTYDVVQLLTVAWVYKLFTLLPPFETLYGEASKKASGVRLLIATAACLPTTAYTAWASRVDPLFKARAWTNEPTLTPALWWVLLGFGLPLLYVLFSSPLAPARRGNETPPSDGGRGGRFLIIWLIVAIAVAYLPVPFQRKMLMGAHLPICILAGVGLDTLTARLSGDFPKIAALFGVLLTTPSNVLYLLADIGRLDANSGTTARRPYLSGDEQKVLTWLKEHATENAAVLVAPDPDSPKRYPGMFEPHLNAYTAGWAGVICYNGHWSETLSYPRKNSLALRFFSQAADDSEREALIRANNIRYILYLNRLAGADLGDYVPVDWTDGKQPGALKVVYSQGDITLFEVAPT</sequence>
<evidence type="ECO:0000313" key="3">
    <source>
        <dbReference type="Proteomes" id="UP000520814"/>
    </source>
</evidence>
<evidence type="ECO:0000313" key="2">
    <source>
        <dbReference type="EMBL" id="MBB6050357.1"/>
    </source>
</evidence>
<feature type="transmembrane region" description="Helical" evidence="1">
    <location>
        <begin position="75"/>
        <end position="92"/>
    </location>
</feature>
<keyword evidence="3" id="KW-1185">Reference proteome</keyword>
<reference evidence="2 3" key="1">
    <citation type="submission" date="2020-08" db="EMBL/GenBank/DDBJ databases">
        <title>Genomic Encyclopedia of Type Strains, Phase IV (KMG-IV): sequencing the most valuable type-strain genomes for metagenomic binning, comparative biology and taxonomic classification.</title>
        <authorList>
            <person name="Goeker M."/>
        </authorList>
    </citation>
    <scope>NUCLEOTIDE SEQUENCE [LARGE SCALE GENOMIC DNA]</scope>
    <source>
        <strain evidence="2 3">DSM 23562</strain>
    </source>
</reference>
<keyword evidence="1" id="KW-0472">Membrane</keyword>
<keyword evidence="1" id="KW-0812">Transmembrane</keyword>
<feature type="transmembrane region" description="Helical" evidence="1">
    <location>
        <begin position="127"/>
        <end position="148"/>
    </location>
</feature>
<feature type="transmembrane region" description="Helical" evidence="1">
    <location>
        <begin position="330"/>
        <end position="349"/>
    </location>
</feature>
<feature type="transmembrane region" description="Helical" evidence="1">
    <location>
        <begin position="168"/>
        <end position="190"/>
    </location>
</feature>
<dbReference type="Proteomes" id="UP000520814">
    <property type="component" value="Unassembled WGS sequence"/>
</dbReference>
<evidence type="ECO:0000256" key="1">
    <source>
        <dbReference type="SAM" id="Phobius"/>
    </source>
</evidence>
<feature type="transmembrane region" description="Helical" evidence="1">
    <location>
        <begin position="292"/>
        <end position="309"/>
    </location>
</feature>
<feature type="transmembrane region" description="Helical" evidence="1">
    <location>
        <begin position="254"/>
        <end position="272"/>
    </location>
</feature>
<gene>
    <name evidence="2" type="ORF">HNQ39_002148</name>
</gene>
<name>A0A7W9W784_ARMRO</name>
<proteinExistence type="predicted"/>
<organism evidence="2 3">
    <name type="scientific">Armatimonas rosea</name>
    <dbReference type="NCBI Taxonomy" id="685828"/>
    <lineage>
        <taxon>Bacteria</taxon>
        <taxon>Bacillati</taxon>
        <taxon>Armatimonadota</taxon>
        <taxon>Armatimonadia</taxon>
        <taxon>Armatimonadales</taxon>
        <taxon>Armatimonadaceae</taxon>
        <taxon>Armatimonas</taxon>
    </lineage>
</organism>
<protein>
    <recommendedName>
        <fullName evidence="4">Glycosyltransferase RgtA/B/C/D-like domain-containing protein</fullName>
    </recommendedName>
</protein>